<evidence type="ECO:0000259" key="6">
    <source>
        <dbReference type="Pfam" id="PF02826"/>
    </source>
</evidence>
<evidence type="ECO:0000313" key="8">
    <source>
        <dbReference type="Proteomes" id="UP000623967"/>
    </source>
</evidence>
<evidence type="ECO:0008006" key="9">
    <source>
        <dbReference type="Google" id="ProtNLM"/>
    </source>
</evidence>
<name>A0ABS1TTV2_9BACI</name>
<feature type="domain" description="D-isomer specific 2-hydroxyacid dehydrogenase catalytic" evidence="5">
    <location>
        <begin position="3"/>
        <end position="303"/>
    </location>
</feature>
<evidence type="ECO:0000256" key="2">
    <source>
        <dbReference type="ARBA" id="ARBA00023002"/>
    </source>
</evidence>
<evidence type="ECO:0000313" key="7">
    <source>
        <dbReference type="EMBL" id="MBL4954707.1"/>
    </source>
</evidence>
<dbReference type="PANTHER" id="PTHR43761:SF1">
    <property type="entry name" value="D-ISOMER SPECIFIC 2-HYDROXYACID DEHYDROGENASE CATALYTIC DOMAIN-CONTAINING PROTEIN-RELATED"/>
    <property type="match status" value="1"/>
</dbReference>
<keyword evidence="8" id="KW-1185">Reference proteome</keyword>
<dbReference type="Proteomes" id="UP000623967">
    <property type="component" value="Unassembled WGS sequence"/>
</dbReference>
<dbReference type="InterPro" id="IPR050418">
    <property type="entry name" value="D-iso_2-hydroxyacid_DH_PdxB"/>
</dbReference>
<dbReference type="Pfam" id="PF02826">
    <property type="entry name" value="2-Hacid_dh_C"/>
    <property type="match status" value="1"/>
</dbReference>
<comment type="caution">
    <text evidence="7">The sequence shown here is derived from an EMBL/GenBank/DDBJ whole genome shotgun (WGS) entry which is preliminary data.</text>
</comment>
<dbReference type="InterPro" id="IPR036291">
    <property type="entry name" value="NAD(P)-bd_dom_sf"/>
</dbReference>
<evidence type="ECO:0000256" key="3">
    <source>
        <dbReference type="ARBA" id="ARBA00023027"/>
    </source>
</evidence>
<accession>A0ABS1TTV2</accession>
<gene>
    <name evidence="7" type="ORF">JK635_21345</name>
</gene>
<dbReference type="PANTHER" id="PTHR43761">
    <property type="entry name" value="D-ISOMER SPECIFIC 2-HYDROXYACID DEHYDROGENASE FAMILY PROTEIN (AFU_ORTHOLOGUE AFUA_1G13630)"/>
    <property type="match status" value="1"/>
</dbReference>
<sequence length="310" mass="34944">MEKEVLKKGLGNEIEIEVYPYHDAKRDEFYDRLKDAAALLTAFIKIDKEAFEHAPNLKIISLNSTGYDVVDLQEATNRGIGVSPVGEYCTQDVAEGTLAFMFALNKGLKHYIKDIDELARWDFASFDPTPRMEKQTVGIFGFGKIGRCVAKKVKSLCQRVIAYDPYVDKSLAHELDVELVSAEEIYKEADIICNHMNLNNTNVHFFGNRAFELMEKQPIFINMGRGLSVDEDALVEALNTGKIRSAGLDILTNETPDLKNHPLAHRENVIITPHASFYSTTSLESLQELSCKNIVYYLKGEKAKVFKLVN</sequence>
<dbReference type="InterPro" id="IPR006140">
    <property type="entry name" value="D-isomer_DH_NAD-bd"/>
</dbReference>
<dbReference type="Pfam" id="PF00389">
    <property type="entry name" value="2-Hacid_dh"/>
    <property type="match status" value="1"/>
</dbReference>
<feature type="domain" description="D-isomer specific 2-hydroxyacid dehydrogenase NAD-binding" evidence="6">
    <location>
        <begin position="98"/>
        <end position="275"/>
    </location>
</feature>
<dbReference type="SUPFAM" id="SSF52283">
    <property type="entry name" value="Formate/glycerate dehydrogenase catalytic domain-like"/>
    <property type="match status" value="1"/>
</dbReference>
<evidence type="ECO:0000256" key="4">
    <source>
        <dbReference type="RuleBase" id="RU003719"/>
    </source>
</evidence>
<dbReference type="Gene3D" id="3.40.50.720">
    <property type="entry name" value="NAD(P)-binding Rossmann-like Domain"/>
    <property type="match status" value="2"/>
</dbReference>
<organism evidence="7 8">
    <name type="scientific">Neobacillus paridis</name>
    <dbReference type="NCBI Taxonomy" id="2803862"/>
    <lineage>
        <taxon>Bacteria</taxon>
        <taxon>Bacillati</taxon>
        <taxon>Bacillota</taxon>
        <taxon>Bacilli</taxon>
        <taxon>Bacillales</taxon>
        <taxon>Bacillaceae</taxon>
        <taxon>Neobacillus</taxon>
    </lineage>
</organism>
<evidence type="ECO:0000259" key="5">
    <source>
        <dbReference type="Pfam" id="PF00389"/>
    </source>
</evidence>
<keyword evidence="3" id="KW-0520">NAD</keyword>
<protein>
    <recommendedName>
        <fullName evidence="9">C-terminal binding protein</fullName>
    </recommendedName>
</protein>
<evidence type="ECO:0000256" key="1">
    <source>
        <dbReference type="ARBA" id="ARBA00005854"/>
    </source>
</evidence>
<proteinExistence type="inferred from homology"/>
<dbReference type="RefSeq" id="WP_202655944.1">
    <property type="nucleotide sequence ID" value="NZ_JAESWB010000362.1"/>
</dbReference>
<dbReference type="EMBL" id="JAESWB010000362">
    <property type="protein sequence ID" value="MBL4954707.1"/>
    <property type="molecule type" value="Genomic_DNA"/>
</dbReference>
<dbReference type="InterPro" id="IPR006139">
    <property type="entry name" value="D-isomer_2_OHA_DH_cat_dom"/>
</dbReference>
<keyword evidence="2 4" id="KW-0560">Oxidoreductase</keyword>
<reference evidence="7 8" key="1">
    <citation type="submission" date="2021-01" db="EMBL/GenBank/DDBJ databases">
        <title>Genome public.</title>
        <authorList>
            <person name="Liu C."/>
            <person name="Sun Q."/>
        </authorList>
    </citation>
    <scope>NUCLEOTIDE SEQUENCE [LARGE SCALE GENOMIC DNA]</scope>
    <source>
        <strain evidence="7 8">YIM B02564</strain>
    </source>
</reference>
<dbReference type="SUPFAM" id="SSF51735">
    <property type="entry name" value="NAD(P)-binding Rossmann-fold domains"/>
    <property type="match status" value="1"/>
</dbReference>
<dbReference type="InterPro" id="IPR029752">
    <property type="entry name" value="D-isomer_DH_CS1"/>
</dbReference>
<comment type="similarity">
    <text evidence="1 4">Belongs to the D-isomer specific 2-hydroxyacid dehydrogenase family.</text>
</comment>
<dbReference type="PROSITE" id="PS00065">
    <property type="entry name" value="D_2_HYDROXYACID_DH_1"/>
    <property type="match status" value="1"/>
</dbReference>